<keyword evidence="1" id="KW-1133">Transmembrane helix</keyword>
<name>A0A182QV40_9DIPT</name>
<feature type="transmembrane region" description="Helical" evidence="1">
    <location>
        <begin position="27"/>
        <end position="50"/>
    </location>
</feature>
<proteinExistence type="predicted"/>
<keyword evidence="1" id="KW-0472">Membrane</keyword>
<dbReference type="Proteomes" id="UP000075886">
    <property type="component" value="Unassembled WGS sequence"/>
</dbReference>
<reference evidence="2" key="2">
    <citation type="submission" date="2020-05" db="UniProtKB">
        <authorList>
            <consortium name="EnsemblMetazoa"/>
        </authorList>
    </citation>
    <scope>IDENTIFICATION</scope>
    <source>
        <strain evidence="2">FAR1</strain>
    </source>
</reference>
<protein>
    <submittedName>
        <fullName evidence="2">Uncharacterized protein</fullName>
    </submittedName>
</protein>
<evidence type="ECO:0000313" key="3">
    <source>
        <dbReference type="Proteomes" id="UP000075886"/>
    </source>
</evidence>
<keyword evidence="3" id="KW-1185">Reference proteome</keyword>
<dbReference type="EMBL" id="AXCN02000377">
    <property type="status" value="NOT_ANNOTATED_CDS"/>
    <property type="molecule type" value="Genomic_DNA"/>
</dbReference>
<dbReference type="AlphaFoldDB" id="A0A182QV40"/>
<evidence type="ECO:0000256" key="1">
    <source>
        <dbReference type="SAM" id="Phobius"/>
    </source>
</evidence>
<sequence>MPAPTSHFRPVVFQPICTFSRGNRVRFGVGSVAALLLSILPAAVVVLLLAEAGRPPSAGGTGQEEACEKGSTLAPDDLPPVLLGVDCENSFIEPLPPFMVNDVLDTLDESPPNEVEVVLLLVADSFGGIVAFRTMSSSREAAVRRNACCCCCLWAIWALVADPVVPFTVTPEDPPPAAPYVRPFVVPPLLPPVECNASRIAALTSDGVESHTIWIGIAVTCL</sequence>
<accession>A0A182QV40</accession>
<keyword evidence="1" id="KW-0812">Transmembrane</keyword>
<dbReference type="EnsemblMetazoa" id="AFAF017480-RA">
    <property type="protein sequence ID" value="AFAF017480-PA"/>
    <property type="gene ID" value="AFAF017480"/>
</dbReference>
<evidence type="ECO:0000313" key="2">
    <source>
        <dbReference type="EnsemblMetazoa" id="AFAF017480-PA"/>
    </source>
</evidence>
<dbReference type="VEuPathDB" id="VectorBase:AFAF017480"/>
<organism evidence="2 3">
    <name type="scientific">Anopheles farauti</name>
    <dbReference type="NCBI Taxonomy" id="69004"/>
    <lineage>
        <taxon>Eukaryota</taxon>
        <taxon>Metazoa</taxon>
        <taxon>Ecdysozoa</taxon>
        <taxon>Arthropoda</taxon>
        <taxon>Hexapoda</taxon>
        <taxon>Insecta</taxon>
        <taxon>Pterygota</taxon>
        <taxon>Neoptera</taxon>
        <taxon>Endopterygota</taxon>
        <taxon>Diptera</taxon>
        <taxon>Nematocera</taxon>
        <taxon>Culicoidea</taxon>
        <taxon>Culicidae</taxon>
        <taxon>Anophelinae</taxon>
        <taxon>Anopheles</taxon>
    </lineage>
</organism>
<reference evidence="3" key="1">
    <citation type="submission" date="2014-01" db="EMBL/GenBank/DDBJ databases">
        <title>The Genome Sequence of Anopheles farauti FAR1 (V2).</title>
        <authorList>
            <consortium name="The Broad Institute Genomics Platform"/>
            <person name="Neafsey D.E."/>
            <person name="Besansky N."/>
            <person name="Howell P."/>
            <person name="Walton C."/>
            <person name="Young S.K."/>
            <person name="Zeng Q."/>
            <person name="Gargeya S."/>
            <person name="Fitzgerald M."/>
            <person name="Haas B."/>
            <person name="Abouelleil A."/>
            <person name="Allen A.W."/>
            <person name="Alvarado L."/>
            <person name="Arachchi H.M."/>
            <person name="Berlin A.M."/>
            <person name="Chapman S.B."/>
            <person name="Gainer-Dewar J."/>
            <person name="Goldberg J."/>
            <person name="Griggs A."/>
            <person name="Gujja S."/>
            <person name="Hansen M."/>
            <person name="Howarth C."/>
            <person name="Imamovic A."/>
            <person name="Ireland A."/>
            <person name="Larimer J."/>
            <person name="McCowan C."/>
            <person name="Murphy C."/>
            <person name="Pearson M."/>
            <person name="Poon T.W."/>
            <person name="Priest M."/>
            <person name="Roberts A."/>
            <person name="Saif S."/>
            <person name="Shea T."/>
            <person name="Sisk P."/>
            <person name="Sykes S."/>
            <person name="Wortman J."/>
            <person name="Nusbaum C."/>
            <person name="Birren B."/>
        </authorList>
    </citation>
    <scope>NUCLEOTIDE SEQUENCE [LARGE SCALE GENOMIC DNA]</scope>
    <source>
        <strain evidence="3">FAR1</strain>
    </source>
</reference>